<feature type="compositionally biased region" description="Basic and acidic residues" evidence="6">
    <location>
        <begin position="201"/>
        <end position="212"/>
    </location>
</feature>
<evidence type="ECO:0000256" key="4">
    <source>
        <dbReference type="ARBA" id="ARBA00023054"/>
    </source>
</evidence>
<comment type="caution">
    <text evidence="7">The sequence shown here is derived from an EMBL/GenBank/DDBJ whole genome shotgun (WGS) entry which is preliminary data.</text>
</comment>
<dbReference type="InterPro" id="IPR008604">
    <property type="entry name" value="MAP7_fam"/>
</dbReference>
<feature type="compositionally biased region" description="Basic and acidic residues" evidence="6">
    <location>
        <begin position="648"/>
        <end position="680"/>
    </location>
</feature>
<evidence type="ECO:0000256" key="1">
    <source>
        <dbReference type="ARBA" id="ARBA00004245"/>
    </source>
</evidence>
<keyword evidence="5" id="KW-0206">Cytoskeleton</keyword>
<feature type="compositionally biased region" description="Pro residues" evidence="6">
    <location>
        <begin position="424"/>
        <end position="434"/>
    </location>
</feature>
<proteinExistence type="inferred from homology"/>
<feature type="region of interest" description="Disordered" evidence="6">
    <location>
        <begin position="78"/>
        <end position="325"/>
    </location>
</feature>
<dbReference type="PANTHER" id="PTHR15073:SF5">
    <property type="entry name" value="MAP7 DOMAIN-CONTAINING PROTEIN 3"/>
    <property type="match status" value="1"/>
</dbReference>
<feature type="region of interest" description="Disordered" evidence="6">
    <location>
        <begin position="359"/>
        <end position="549"/>
    </location>
</feature>
<feature type="compositionally biased region" description="Polar residues" evidence="6">
    <location>
        <begin position="863"/>
        <end position="873"/>
    </location>
</feature>
<dbReference type="AlphaFoldDB" id="A0A8S4BL19"/>
<keyword evidence="3" id="KW-0963">Cytoplasm</keyword>
<feature type="region of interest" description="Disordered" evidence="6">
    <location>
        <begin position="615"/>
        <end position="691"/>
    </location>
</feature>
<feature type="compositionally biased region" description="Basic and acidic residues" evidence="6">
    <location>
        <begin position="301"/>
        <end position="312"/>
    </location>
</feature>
<feature type="region of interest" description="Disordered" evidence="6">
    <location>
        <begin position="861"/>
        <end position="896"/>
    </location>
</feature>
<organism evidence="7 8">
    <name type="scientific">Menidia menidia</name>
    <name type="common">Atlantic silverside</name>
    <dbReference type="NCBI Taxonomy" id="238744"/>
    <lineage>
        <taxon>Eukaryota</taxon>
        <taxon>Metazoa</taxon>
        <taxon>Chordata</taxon>
        <taxon>Craniata</taxon>
        <taxon>Vertebrata</taxon>
        <taxon>Euteleostomi</taxon>
        <taxon>Actinopterygii</taxon>
        <taxon>Neopterygii</taxon>
        <taxon>Teleostei</taxon>
        <taxon>Neoteleostei</taxon>
        <taxon>Acanthomorphata</taxon>
        <taxon>Ovalentaria</taxon>
        <taxon>Atherinomorphae</taxon>
        <taxon>Atheriniformes</taxon>
        <taxon>Atherinopsidae</taxon>
        <taxon>Menidiinae</taxon>
        <taxon>Menidia</taxon>
    </lineage>
</organism>
<dbReference type="GO" id="GO:0000226">
    <property type="term" value="P:microtubule cytoskeleton organization"/>
    <property type="evidence" value="ECO:0007669"/>
    <property type="project" value="InterPro"/>
</dbReference>
<dbReference type="OrthoDB" id="9950536at2759"/>
<evidence type="ECO:0000256" key="6">
    <source>
        <dbReference type="SAM" id="MobiDB-lite"/>
    </source>
</evidence>
<feature type="compositionally biased region" description="Polar residues" evidence="6">
    <location>
        <begin position="404"/>
        <end position="418"/>
    </location>
</feature>
<evidence type="ECO:0000313" key="8">
    <source>
        <dbReference type="Proteomes" id="UP000677803"/>
    </source>
</evidence>
<feature type="region of interest" description="Disordered" evidence="6">
    <location>
        <begin position="31"/>
        <end position="64"/>
    </location>
</feature>
<feature type="compositionally biased region" description="Basic and acidic residues" evidence="6">
    <location>
        <begin position="615"/>
        <end position="641"/>
    </location>
</feature>
<dbReference type="PANTHER" id="PTHR15073">
    <property type="entry name" value="MICROTUBULE-ASSOCIATED PROTEIN"/>
    <property type="match status" value="1"/>
</dbReference>
<reference evidence="7" key="1">
    <citation type="submission" date="2021-05" db="EMBL/GenBank/DDBJ databases">
        <authorList>
            <person name="Tigano A."/>
        </authorList>
    </citation>
    <scope>NUCLEOTIDE SEQUENCE</scope>
</reference>
<feature type="compositionally biased region" description="Low complexity" evidence="6">
    <location>
        <begin position="435"/>
        <end position="445"/>
    </location>
</feature>
<evidence type="ECO:0000256" key="2">
    <source>
        <dbReference type="ARBA" id="ARBA00007525"/>
    </source>
</evidence>
<name>A0A8S4BL19_9TELE</name>
<dbReference type="EMBL" id="CAJRST010036666">
    <property type="protein sequence ID" value="CAG5989256.1"/>
    <property type="molecule type" value="Genomic_DNA"/>
</dbReference>
<dbReference type="GO" id="GO:0015630">
    <property type="term" value="C:microtubule cytoskeleton"/>
    <property type="evidence" value="ECO:0007669"/>
    <property type="project" value="InterPro"/>
</dbReference>
<evidence type="ECO:0000313" key="7">
    <source>
        <dbReference type="EMBL" id="CAG5989256.1"/>
    </source>
</evidence>
<accession>A0A8S4BL19</accession>
<dbReference type="Pfam" id="PF05672">
    <property type="entry name" value="MAP7"/>
    <property type="match status" value="1"/>
</dbReference>
<gene>
    <name evidence="7" type="ORF">MMEN_LOCUS17192</name>
</gene>
<feature type="compositionally biased region" description="Pro residues" evidence="6">
    <location>
        <begin position="458"/>
        <end position="472"/>
    </location>
</feature>
<evidence type="ECO:0000256" key="3">
    <source>
        <dbReference type="ARBA" id="ARBA00022490"/>
    </source>
</evidence>
<feature type="compositionally biased region" description="Acidic residues" evidence="6">
    <location>
        <begin position="681"/>
        <end position="691"/>
    </location>
</feature>
<feature type="region of interest" description="Disordered" evidence="6">
    <location>
        <begin position="738"/>
        <end position="787"/>
    </location>
</feature>
<sequence length="896" mass="98965">MAEGATTLKGLRAQMANKPLFVSLHTAAAAQAQAEERRSLAGNSPGPTSNAPAKPQGCKPVIDGASLRVDDRLRVAKERREEAERQQALKESQIMERERKAKLAVERQMEERHKKVEEQRRKEEQKRLAVEEKRKQKQEEEKEHYEAVMRRTLERSQRVEQRHKRWSWGGLIIDQDGRAGDSDASVSSPVTIVVSPASPEKPPRSGQVEKRSTSTTNLKQPPEAGISKRLSSSSATLIKSPDKRVKPRSSSCNRLPSNGNAAQANKEDGKKLQVEQSGRSVKKRSSSLTRVSVGKAQTPTKPDKGTTDDQARRPPASTVDGGVLSRLLTPTQASLARSKSAAALSAEGTDAAECHLCPRSASASPLHPPRGPLRSRSIDRQKGGMTTSVSADGALDPSLKDKPLSSQGRPPSPSSNLGRNRSPSPAPNPSPKRAPSPAAAKQSPKMRPPSPGAMKQRPPSPQPTSTKPPPIQKPSLTPTGPATLRKRDSKSKDMCPPQSAASQASDASKSKEKDGEPGSATGTNSAAEAAKILAENRRLMREQKEREEQLRIQREEEERLKKVEEDRLAEEARLKRLEEEKRLAEERKIKDEEEARLAEEERVKLAEEEAIKQAELQKEREEAEAKALEEAERVRQERDRIMQQNQQERMERKKRIEEIMKRTRKGDPNDPKRDDDKSPQDNDDDDDMDQLDCETKRDFPLKDDIKQGVFCFSHLQLVCMTIHSFINIVDYPEDMDKEGVSDDLSCGEPAVSQEPLGSVNGKPETEDKENNNGTEETQAVSPAPKSCHVEGSEFLNEQDATKVGLVSSLNVKSNQWSFEELIDVNAHSKTRPLIEAEDCNQVLINCDGRSDGTRVAFEDKGSPINSLHSSNQPIEAMSGEAPPPLQVPPRLAVPMD</sequence>
<dbReference type="InterPro" id="IPR051483">
    <property type="entry name" value="MAP7_domain-containing"/>
</dbReference>
<feature type="compositionally biased region" description="Polar residues" evidence="6">
    <location>
        <begin position="248"/>
        <end position="263"/>
    </location>
</feature>
<comment type="similarity">
    <text evidence="2">Belongs to the MAP7 family.</text>
</comment>
<comment type="subcellular location">
    <subcellularLocation>
        <location evidence="1">Cytoplasm</location>
        <location evidence="1">Cytoskeleton</location>
    </subcellularLocation>
</comment>
<keyword evidence="4" id="KW-0175">Coiled coil</keyword>
<keyword evidence="8" id="KW-1185">Reference proteome</keyword>
<feature type="compositionally biased region" description="Low complexity" evidence="6">
    <location>
        <begin position="185"/>
        <end position="198"/>
    </location>
</feature>
<dbReference type="Proteomes" id="UP000677803">
    <property type="component" value="Unassembled WGS sequence"/>
</dbReference>
<evidence type="ECO:0000256" key="5">
    <source>
        <dbReference type="ARBA" id="ARBA00023212"/>
    </source>
</evidence>
<feature type="compositionally biased region" description="Basic and acidic residues" evidence="6">
    <location>
        <begin position="534"/>
        <end position="549"/>
    </location>
</feature>
<feature type="compositionally biased region" description="Polar residues" evidence="6">
    <location>
        <begin position="771"/>
        <end position="780"/>
    </location>
</feature>
<feature type="compositionally biased region" description="Polar residues" evidence="6">
    <location>
        <begin position="41"/>
        <end position="51"/>
    </location>
</feature>
<protein>
    <submittedName>
        <fullName evidence="7">(Atlantic silverside) hypothetical protein</fullName>
    </submittedName>
</protein>
<feature type="compositionally biased region" description="Basic and acidic residues" evidence="6">
    <location>
        <begin position="78"/>
        <end position="160"/>
    </location>
</feature>
<feature type="compositionally biased region" description="Low complexity" evidence="6">
    <location>
        <begin position="498"/>
        <end position="507"/>
    </location>
</feature>